<feature type="domain" description="Cytochrome c" evidence="9">
    <location>
        <begin position="24"/>
        <end position="119"/>
    </location>
</feature>
<dbReference type="InterPro" id="IPR036909">
    <property type="entry name" value="Cyt_c-like_dom_sf"/>
</dbReference>
<proteinExistence type="predicted"/>
<gene>
    <name evidence="10" type="ORF">DXU93_02270</name>
</gene>
<dbReference type="SUPFAM" id="SSF48695">
    <property type="entry name" value="Multiheme cytochromes"/>
    <property type="match status" value="1"/>
</dbReference>
<dbReference type="Pfam" id="PF02085">
    <property type="entry name" value="Cytochrom_CIII"/>
    <property type="match status" value="1"/>
</dbReference>
<organism evidence="10 11">
    <name type="scientific">Brumimicrobium aurantiacum</name>
    <dbReference type="NCBI Taxonomy" id="1737063"/>
    <lineage>
        <taxon>Bacteria</taxon>
        <taxon>Pseudomonadati</taxon>
        <taxon>Bacteroidota</taxon>
        <taxon>Flavobacteriia</taxon>
        <taxon>Flavobacteriales</taxon>
        <taxon>Crocinitomicaceae</taxon>
        <taxon>Brumimicrobium</taxon>
    </lineage>
</organism>
<evidence type="ECO:0000259" key="9">
    <source>
        <dbReference type="PROSITE" id="PS51007"/>
    </source>
</evidence>
<dbReference type="Proteomes" id="UP000257127">
    <property type="component" value="Unassembled WGS sequence"/>
</dbReference>
<keyword evidence="7" id="KW-0472">Membrane</keyword>
<dbReference type="Gene3D" id="3.90.10.10">
    <property type="entry name" value="Cytochrome C3"/>
    <property type="match status" value="2"/>
</dbReference>
<comment type="caution">
    <text evidence="10">The sequence shown here is derived from an EMBL/GenBank/DDBJ whole genome shotgun (WGS) entry which is preliminary data.</text>
</comment>
<dbReference type="Gene3D" id="1.10.760.10">
    <property type="entry name" value="Cytochrome c-like domain"/>
    <property type="match status" value="1"/>
</dbReference>
<name>A0A3E1F1S7_9FLAO</name>
<dbReference type="InterPro" id="IPR036280">
    <property type="entry name" value="Multihaem_cyt_sf"/>
</dbReference>
<dbReference type="PROSITE" id="PS51007">
    <property type="entry name" value="CYTC"/>
    <property type="match status" value="1"/>
</dbReference>
<keyword evidence="4" id="KW-0249">Electron transport</keyword>
<dbReference type="PANTHER" id="PTHR39425:SF1">
    <property type="entry name" value="CYTOCHROME C7-LIKE DOMAIN-CONTAINING PROTEIN"/>
    <property type="match status" value="1"/>
</dbReference>
<dbReference type="GO" id="GO:0009055">
    <property type="term" value="F:electron transfer activity"/>
    <property type="evidence" value="ECO:0007669"/>
    <property type="project" value="InterPro"/>
</dbReference>
<evidence type="ECO:0000256" key="8">
    <source>
        <dbReference type="SAM" id="SignalP"/>
    </source>
</evidence>
<dbReference type="AlphaFoldDB" id="A0A3E1F1S7"/>
<keyword evidence="1" id="KW-0813">Transport</keyword>
<dbReference type="OrthoDB" id="9782196at2"/>
<keyword evidence="7" id="KW-1133">Transmembrane helix</keyword>
<keyword evidence="8" id="KW-0732">Signal</keyword>
<reference evidence="10 11" key="1">
    <citation type="submission" date="2018-08" db="EMBL/GenBank/DDBJ databases">
        <title>The draft genome squence of Brumimicrobium sp. N62.</title>
        <authorList>
            <person name="Du Z.-J."/>
            <person name="Luo H.-R."/>
        </authorList>
    </citation>
    <scope>NUCLEOTIDE SEQUENCE [LARGE SCALE GENOMIC DNA]</scope>
    <source>
        <strain evidence="10 11">N62</strain>
    </source>
</reference>
<dbReference type="SUPFAM" id="SSF46626">
    <property type="entry name" value="Cytochrome c"/>
    <property type="match status" value="1"/>
</dbReference>
<accession>A0A3E1F1S7</accession>
<keyword evidence="3 6" id="KW-0479">Metal-binding</keyword>
<evidence type="ECO:0000256" key="6">
    <source>
        <dbReference type="PROSITE-ProRule" id="PRU00433"/>
    </source>
</evidence>
<evidence type="ECO:0000256" key="1">
    <source>
        <dbReference type="ARBA" id="ARBA00022448"/>
    </source>
</evidence>
<evidence type="ECO:0000313" key="11">
    <source>
        <dbReference type="Proteomes" id="UP000257127"/>
    </source>
</evidence>
<feature type="transmembrane region" description="Helical" evidence="7">
    <location>
        <begin position="194"/>
        <end position="215"/>
    </location>
</feature>
<evidence type="ECO:0000256" key="4">
    <source>
        <dbReference type="ARBA" id="ARBA00022982"/>
    </source>
</evidence>
<dbReference type="GO" id="GO:0020037">
    <property type="term" value="F:heme binding"/>
    <property type="evidence" value="ECO:0007669"/>
    <property type="project" value="InterPro"/>
</dbReference>
<feature type="transmembrane region" description="Helical" evidence="7">
    <location>
        <begin position="146"/>
        <end position="164"/>
    </location>
</feature>
<evidence type="ECO:0000256" key="5">
    <source>
        <dbReference type="ARBA" id="ARBA00023004"/>
    </source>
</evidence>
<feature type="chain" id="PRO_5017601751" description="Cytochrome c domain-containing protein" evidence="8">
    <location>
        <begin position="27"/>
        <end position="434"/>
    </location>
</feature>
<feature type="signal peptide" evidence="8">
    <location>
        <begin position="1"/>
        <end position="26"/>
    </location>
</feature>
<dbReference type="InterPro" id="IPR009056">
    <property type="entry name" value="Cyt_c-like_dom"/>
</dbReference>
<protein>
    <recommendedName>
        <fullName evidence="9">Cytochrome c domain-containing protein</fullName>
    </recommendedName>
</protein>
<keyword evidence="7" id="KW-0812">Transmembrane</keyword>
<evidence type="ECO:0000256" key="3">
    <source>
        <dbReference type="ARBA" id="ARBA00022723"/>
    </source>
</evidence>
<dbReference type="InterPro" id="IPR020942">
    <property type="entry name" value="Cyt_c_III_dom"/>
</dbReference>
<sequence>MFNMGNKGLFALVLTLIMLTTFTSGAQEGESIFNSKCATCHQPHKDMTGPKLFEVRQKWEEGGAMEGSLHQWVRNWQVAAATDPYAKEVSSWAASSMTTFADLTDEQIEAVFDYVDAQPKEEAVTPGDTGGNSGTSTPVEEESLGWVWYVLGAVFLVLIISLGGTKRQLQEMDEDNDSYIKVGSKAWIFKNRKYVGMGVLVVVMAGVVWLFLGLYQIGVVTAYQPSQPIAFPHDVHAGINGIDCKYCHNSANKSKTAGIPTTNVCMNCHKQVQGEGDQVEKIKKIYASAGYSPEGGGKYSGETENIVWNKVHNLPDHVYFNHSQHVEIGGIDCKQCHGDMTKQNALPRVVPVEELNEIEGNIQLTKPTLTMGWCIECHSEKEVSTGSLEGKGGYYDEIHKRLLENDESLYEEYLEDGKVTVSELGGWECAKCHY</sequence>
<dbReference type="CDD" id="cd08168">
    <property type="entry name" value="Cytochrom_C3"/>
    <property type="match status" value="1"/>
</dbReference>
<evidence type="ECO:0000256" key="7">
    <source>
        <dbReference type="SAM" id="Phobius"/>
    </source>
</evidence>
<dbReference type="EMBL" id="QURB01000001">
    <property type="protein sequence ID" value="RFC55782.1"/>
    <property type="molecule type" value="Genomic_DNA"/>
</dbReference>
<keyword evidence="2 6" id="KW-0349">Heme</keyword>
<dbReference type="InterPro" id="IPR029467">
    <property type="entry name" value="Cyt_c7-like"/>
</dbReference>
<dbReference type="Pfam" id="PF13442">
    <property type="entry name" value="Cytochrome_CBB3"/>
    <property type="match status" value="1"/>
</dbReference>
<dbReference type="GO" id="GO:0046872">
    <property type="term" value="F:metal ion binding"/>
    <property type="evidence" value="ECO:0007669"/>
    <property type="project" value="UniProtKB-KW"/>
</dbReference>
<dbReference type="Pfam" id="PF14522">
    <property type="entry name" value="Cytochrome_C7"/>
    <property type="match status" value="1"/>
</dbReference>
<keyword evidence="11" id="KW-1185">Reference proteome</keyword>
<dbReference type="PANTHER" id="PTHR39425">
    <property type="entry name" value="LIPOPROTEIN CYTOCHROME C"/>
    <property type="match status" value="1"/>
</dbReference>
<evidence type="ECO:0000256" key="2">
    <source>
        <dbReference type="ARBA" id="ARBA00022617"/>
    </source>
</evidence>
<keyword evidence="5 6" id="KW-0408">Iron</keyword>
<evidence type="ECO:0000313" key="10">
    <source>
        <dbReference type="EMBL" id="RFC55782.1"/>
    </source>
</evidence>